<dbReference type="Proteomes" id="UP001501371">
    <property type="component" value="Unassembled WGS sequence"/>
</dbReference>
<sequence length="59" mass="5929">MSGNGDSTDTAADEVFKEVEEAETRLPGEDGGRGEGSGEAGDALSPNQGAQEDAESDKG</sequence>
<proteinExistence type="predicted"/>
<evidence type="ECO:0000313" key="3">
    <source>
        <dbReference type="Proteomes" id="UP001501371"/>
    </source>
</evidence>
<reference evidence="3" key="1">
    <citation type="journal article" date="2019" name="Int. J. Syst. Evol. Microbiol.">
        <title>The Global Catalogue of Microorganisms (GCM) 10K type strain sequencing project: providing services to taxonomists for standard genome sequencing and annotation.</title>
        <authorList>
            <consortium name="The Broad Institute Genomics Platform"/>
            <consortium name="The Broad Institute Genome Sequencing Center for Infectious Disease"/>
            <person name="Wu L."/>
            <person name="Ma J."/>
        </authorList>
    </citation>
    <scope>NUCLEOTIDE SEQUENCE [LARGE SCALE GENOMIC DNA]</scope>
    <source>
        <strain evidence="3">JCM 12696</strain>
    </source>
</reference>
<dbReference type="RefSeq" id="WP_344281216.1">
    <property type="nucleotide sequence ID" value="NZ_BAAAKV010000053.1"/>
</dbReference>
<feature type="region of interest" description="Disordered" evidence="1">
    <location>
        <begin position="1"/>
        <end position="59"/>
    </location>
</feature>
<feature type="compositionally biased region" description="Basic and acidic residues" evidence="1">
    <location>
        <begin position="14"/>
        <end position="33"/>
    </location>
</feature>
<accession>A0ABP4FKB5</accession>
<name>A0ABP4FKB5_9ACTN</name>
<comment type="caution">
    <text evidence="2">The sequence shown here is derived from an EMBL/GenBank/DDBJ whole genome shotgun (WGS) entry which is preliminary data.</text>
</comment>
<gene>
    <name evidence="2" type="ORF">GCM10009654_51140</name>
</gene>
<evidence type="ECO:0000313" key="2">
    <source>
        <dbReference type="EMBL" id="GAA1187347.1"/>
    </source>
</evidence>
<evidence type="ECO:0000256" key="1">
    <source>
        <dbReference type="SAM" id="MobiDB-lite"/>
    </source>
</evidence>
<protein>
    <submittedName>
        <fullName evidence="2">Uncharacterized protein</fullName>
    </submittedName>
</protein>
<dbReference type="EMBL" id="BAAAKV010000053">
    <property type="protein sequence ID" value="GAA1187347.1"/>
    <property type="molecule type" value="Genomic_DNA"/>
</dbReference>
<organism evidence="2 3">
    <name type="scientific">Streptomyces hebeiensis</name>
    <dbReference type="NCBI Taxonomy" id="229486"/>
    <lineage>
        <taxon>Bacteria</taxon>
        <taxon>Bacillati</taxon>
        <taxon>Actinomycetota</taxon>
        <taxon>Actinomycetes</taxon>
        <taxon>Kitasatosporales</taxon>
        <taxon>Streptomycetaceae</taxon>
        <taxon>Streptomyces</taxon>
    </lineage>
</organism>
<keyword evidence="3" id="KW-1185">Reference proteome</keyword>
<feature type="compositionally biased region" description="Polar residues" evidence="1">
    <location>
        <begin position="1"/>
        <end position="10"/>
    </location>
</feature>